<dbReference type="EC" id="2.7.13.3" evidence="2"/>
<evidence type="ECO:0000256" key="3">
    <source>
        <dbReference type="ARBA" id="ARBA00022553"/>
    </source>
</evidence>
<dbReference type="SMART" id="SM00387">
    <property type="entry name" value="HATPase_c"/>
    <property type="match status" value="1"/>
</dbReference>
<proteinExistence type="predicted"/>
<dbReference type="InterPro" id="IPR004358">
    <property type="entry name" value="Sig_transdc_His_kin-like_C"/>
</dbReference>
<dbReference type="GO" id="GO:0016036">
    <property type="term" value="P:cellular response to phosphate starvation"/>
    <property type="evidence" value="ECO:0007669"/>
    <property type="project" value="TreeGrafter"/>
</dbReference>
<dbReference type="InterPro" id="IPR036890">
    <property type="entry name" value="HATPase_C_sf"/>
</dbReference>
<sequence length="172" mass="18916">MRSAILARMDMQGLAQKHQICCLNDLISDVVEELAVLALAANVMLTAQIQVRQTLKVFGDEEQLYRVLVNLITNAIQHTPENGDIVVRLTRDDHHALISVQDTGSGIAPRDIPRIFDRFYRVESDRSRSTGGSGLGLAIVLAIVQTHHGNIQVQSELGKGSTLTVRLPSVRN</sequence>
<dbReference type="GO" id="GO:0005524">
    <property type="term" value="F:ATP binding"/>
    <property type="evidence" value="ECO:0007669"/>
    <property type="project" value="UniProtKB-KW"/>
</dbReference>
<keyword evidence="8" id="KW-0547">Nucleotide-binding</keyword>
<dbReference type="SUPFAM" id="SSF55874">
    <property type="entry name" value="ATPase domain of HSP90 chaperone/DNA topoisomerase II/histidine kinase"/>
    <property type="match status" value="1"/>
</dbReference>
<evidence type="ECO:0000256" key="2">
    <source>
        <dbReference type="ARBA" id="ARBA00012438"/>
    </source>
</evidence>
<dbReference type="Proteomes" id="UP000757435">
    <property type="component" value="Unassembled WGS sequence"/>
</dbReference>
<keyword evidence="8" id="KW-0067">ATP-binding</keyword>
<dbReference type="PRINTS" id="PR00344">
    <property type="entry name" value="BCTRLSENSOR"/>
</dbReference>
<keyword evidence="3" id="KW-0597">Phosphoprotein</keyword>
<dbReference type="CDD" id="cd00075">
    <property type="entry name" value="HATPase"/>
    <property type="match status" value="1"/>
</dbReference>
<accession>A0A951QIC7</accession>
<evidence type="ECO:0000313" key="9">
    <source>
        <dbReference type="Proteomes" id="UP000757435"/>
    </source>
</evidence>
<name>A0A951QIC7_9CYAN</name>
<dbReference type="GO" id="GO:0000155">
    <property type="term" value="F:phosphorelay sensor kinase activity"/>
    <property type="evidence" value="ECO:0007669"/>
    <property type="project" value="TreeGrafter"/>
</dbReference>
<dbReference type="PANTHER" id="PTHR45453">
    <property type="entry name" value="PHOSPHATE REGULON SENSOR PROTEIN PHOR"/>
    <property type="match status" value="1"/>
</dbReference>
<evidence type="ECO:0000259" key="7">
    <source>
        <dbReference type="PROSITE" id="PS50109"/>
    </source>
</evidence>
<dbReference type="InterPro" id="IPR005467">
    <property type="entry name" value="His_kinase_dom"/>
</dbReference>
<dbReference type="AlphaFoldDB" id="A0A951QIC7"/>
<dbReference type="EMBL" id="JAHHHD010000068">
    <property type="protein sequence ID" value="MBW4662326.1"/>
    <property type="molecule type" value="Genomic_DNA"/>
</dbReference>
<evidence type="ECO:0000256" key="6">
    <source>
        <dbReference type="ARBA" id="ARBA00023012"/>
    </source>
</evidence>
<evidence type="ECO:0000256" key="1">
    <source>
        <dbReference type="ARBA" id="ARBA00000085"/>
    </source>
</evidence>
<dbReference type="GO" id="GO:0004721">
    <property type="term" value="F:phosphoprotein phosphatase activity"/>
    <property type="evidence" value="ECO:0007669"/>
    <property type="project" value="TreeGrafter"/>
</dbReference>
<dbReference type="Gene3D" id="3.30.565.10">
    <property type="entry name" value="Histidine kinase-like ATPase, C-terminal domain"/>
    <property type="match status" value="1"/>
</dbReference>
<evidence type="ECO:0000313" key="8">
    <source>
        <dbReference type="EMBL" id="MBW4662326.1"/>
    </source>
</evidence>
<dbReference type="InterPro" id="IPR050351">
    <property type="entry name" value="BphY/WalK/GraS-like"/>
</dbReference>
<dbReference type="InterPro" id="IPR003594">
    <property type="entry name" value="HATPase_dom"/>
</dbReference>
<evidence type="ECO:0000256" key="4">
    <source>
        <dbReference type="ARBA" id="ARBA00022679"/>
    </source>
</evidence>
<dbReference type="Pfam" id="PF02518">
    <property type="entry name" value="HATPase_c"/>
    <property type="match status" value="1"/>
</dbReference>
<feature type="domain" description="Histidine kinase" evidence="7">
    <location>
        <begin position="1"/>
        <end position="171"/>
    </location>
</feature>
<reference evidence="8" key="1">
    <citation type="submission" date="2021-05" db="EMBL/GenBank/DDBJ databases">
        <authorList>
            <person name="Pietrasiak N."/>
            <person name="Ward R."/>
            <person name="Stajich J.E."/>
            <person name="Kurbessoian T."/>
        </authorList>
    </citation>
    <scope>NUCLEOTIDE SEQUENCE</scope>
    <source>
        <strain evidence="8">UHER 2000/2452</strain>
    </source>
</reference>
<comment type="caution">
    <text evidence="8">The sequence shown here is derived from an EMBL/GenBank/DDBJ whole genome shotgun (WGS) entry which is preliminary data.</text>
</comment>
<gene>
    <name evidence="8" type="ORF">KME15_27045</name>
</gene>
<reference evidence="8" key="2">
    <citation type="journal article" date="2022" name="Microbiol. Resour. Announc.">
        <title>Metagenome Sequencing to Explore Phylogenomics of Terrestrial Cyanobacteria.</title>
        <authorList>
            <person name="Ward R.D."/>
            <person name="Stajich J.E."/>
            <person name="Johansen J.R."/>
            <person name="Huntemann M."/>
            <person name="Clum A."/>
            <person name="Foster B."/>
            <person name="Foster B."/>
            <person name="Roux S."/>
            <person name="Palaniappan K."/>
            <person name="Varghese N."/>
            <person name="Mukherjee S."/>
            <person name="Reddy T.B.K."/>
            <person name="Daum C."/>
            <person name="Copeland A."/>
            <person name="Chen I.A."/>
            <person name="Ivanova N.N."/>
            <person name="Kyrpides N.C."/>
            <person name="Shapiro N."/>
            <person name="Eloe-Fadrosh E.A."/>
            <person name="Pietrasiak N."/>
        </authorList>
    </citation>
    <scope>NUCLEOTIDE SEQUENCE</scope>
    <source>
        <strain evidence="8">UHER 2000/2452</strain>
    </source>
</reference>
<comment type="catalytic activity">
    <reaction evidence="1">
        <text>ATP + protein L-histidine = ADP + protein N-phospho-L-histidine.</text>
        <dbReference type="EC" id="2.7.13.3"/>
    </reaction>
</comment>
<keyword evidence="4" id="KW-0808">Transferase</keyword>
<keyword evidence="6" id="KW-0902">Two-component regulatory system</keyword>
<dbReference type="PANTHER" id="PTHR45453:SF1">
    <property type="entry name" value="PHOSPHATE REGULON SENSOR PROTEIN PHOR"/>
    <property type="match status" value="1"/>
</dbReference>
<dbReference type="GO" id="GO:0005886">
    <property type="term" value="C:plasma membrane"/>
    <property type="evidence" value="ECO:0007669"/>
    <property type="project" value="TreeGrafter"/>
</dbReference>
<dbReference type="FunFam" id="3.30.565.10:FF:000006">
    <property type="entry name" value="Sensor histidine kinase WalK"/>
    <property type="match status" value="1"/>
</dbReference>
<organism evidence="8 9">
    <name type="scientific">Drouetiella hepatica Uher 2000/2452</name>
    <dbReference type="NCBI Taxonomy" id="904376"/>
    <lineage>
        <taxon>Bacteria</taxon>
        <taxon>Bacillati</taxon>
        <taxon>Cyanobacteriota</taxon>
        <taxon>Cyanophyceae</taxon>
        <taxon>Oculatellales</taxon>
        <taxon>Oculatellaceae</taxon>
        <taxon>Drouetiella</taxon>
    </lineage>
</organism>
<keyword evidence="5" id="KW-0418">Kinase</keyword>
<dbReference type="PROSITE" id="PS50109">
    <property type="entry name" value="HIS_KIN"/>
    <property type="match status" value="1"/>
</dbReference>
<protein>
    <recommendedName>
        <fullName evidence="2">histidine kinase</fullName>
        <ecNumber evidence="2">2.7.13.3</ecNumber>
    </recommendedName>
</protein>
<evidence type="ECO:0000256" key="5">
    <source>
        <dbReference type="ARBA" id="ARBA00022777"/>
    </source>
</evidence>